<feature type="domain" description="DUF4982" evidence="7">
    <location>
        <begin position="620"/>
        <end position="678"/>
    </location>
</feature>
<dbReference type="Pfam" id="PF02836">
    <property type="entry name" value="Glyco_hydro_2_C"/>
    <property type="match status" value="1"/>
</dbReference>
<dbReference type="Gene3D" id="3.20.20.80">
    <property type="entry name" value="Glycosidases"/>
    <property type="match status" value="1"/>
</dbReference>
<evidence type="ECO:0000256" key="2">
    <source>
        <dbReference type="ARBA" id="ARBA00022801"/>
    </source>
</evidence>
<dbReference type="PROSITE" id="PS00608">
    <property type="entry name" value="GLYCOSYL_HYDROL_F2_2"/>
    <property type="match status" value="1"/>
</dbReference>
<dbReference type="InterPro" id="IPR008979">
    <property type="entry name" value="Galactose-bd-like_sf"/>
</dbReference>
<dbReference type="Gene3D" id="2.60.40.10">
    <property type="entry name" value="Immunoglobulins"/>
    <property type="match status" value="3"/>
</dbReference>
<keyword evidence="2" id="KW-0378">Hydrolase</keyword>
<dbReference type="InterPro" id="IPR006102">
    <property type="entry name" value="Ig-like_GH2"/>
</dbReference>
<organism evidence="9 10">
    <name type="scientific">Costertonia aggregata</name>
    <dbReference type="NCBI Taxonomy" id="343403"/>
    <lineage>
        <taxon>Bacteria</taxon>
        <taxon>Pseudomonadati</taxon>
        <taxon>Bacteroidota</taxon>
        <taxon>Flavobacteriia</taxon>
        <taxon>Flavobacteriales</taxon>
        <taxon>Flavobacteriaceae</taxon>
        <taxon>Costertonia</taxon>
    </lineage>
</organism>
<dbReference type="SUPFAM" id="SSF49785">
    <property type="entry name" value="Galactose-binding domain-like"/>
    <property type="match status" value="1"/>
</dbReference>
<dbReference type="AlphaFoldDB" id="A0A7H9ANQ8"/>
<dbReference type="EMBL" id="CP058595">
    <property type="protein sequence ID" value="QLG45082.1"/>
    <property type="molecule type" value="Genomic_DNA"/>
</dbReference>
<reference evidence="9 10" key="1">
    <citation type="journal article" date="2006" name="Int. J. Syst. Evol. Microbiol.">
        <title>Costertonia aggregata gen. nov., sp. nov., a mesophilic marine bacterium of the family Flavobacteriaceae, isolated from a mature biofilm.</title>
        <authorList>
            <person name="Kwon K.K."/>
            <person name="Lee Y.K."/>
            <person name="Lee H.K."/>
        </authorList>
    </citation>
    <scope>NUCLEOTIDE SEQUENCE [LARGE SCALE GENOMIC DNA]</scope>
    <source>
        <strain evidence="9 10">KCCM 42265</strain>
    </source>
</reference>
<dbReference type="PANTHER" id="PTHR42732">
    <property type="entry name" value="BETA-GALACTOSIDASE"/>
    <property type="match status" value="1"/>
</dbReference>
<dbReference type="Pfam" id="PF18565">
    <property type="entry name" value="Glyco_hydro2_C5"/>
    <property type="match status" value="1"/>
</dbReference>
<dbReference type="KEGG" id="cagg:HYG79_06865"/>
<evidence type="ECO:0000313" key="10">
    <source>
        <dbReference type="Proteomes" id="UP000509302"/>
    </source>
</evidence>
<dbReference type="InterPro" id="IPR006104">
    <property type="entry name" value="Glyco_hydro_2_N"/>
</dbReference>
<dbReference type="InterPro" id="IPR013783">
    <property type="entry name" value="Ig-like_fold"/>
</dbReference>
<comment type="similarity">
    <text evidence="1">Belongs to the glycosyl hydrolase 2 family.</text>
</comment>
<dbReference type="InterPro" id="IPR023232">
    <property type="entry name" value="Glyco_hydro_2_AS"/>
</dbReference>
<keyword evidence="10" id="KW-1185">Reference proteome</keyword>
<evidence type="ECO:0000259" key="7">
    <source>
        <dbReference type="Pfam" id="PF16355"/>
    </source>
</evidence>
<dbReference type="InterPro" id="IPR040605">
    <property type="entry name" value="Glyco_hydro2_dom5"/>
</dbReference>
<dbReference type="GO" id="GO:0005975">
    <property type="term" value="P:carbohydrate metabolic process"/>
    <property type="evidence" value="ECO:0007669"/>
    <property type="project" value="InterPro"/>
</dbReference>
<protein>
    <submittedName>
        <fullName evidence="9">DUF4982 domain-containing protein</fullName>
    </submittedName>
</protein>
<proteinExistence type="inferred from homology"/>
<evidence type="ECO:0000256" key="1">
    <source>
        <dbReference type="ARBA" id="ARBA00007401"/>
    </source>
</evidence>
<dbReference type="Pfam" id="PF16355">
    <property type="entry name" value="DUF4982"/>
    <property type="match status" value="1"/>
</dbReference>
<dbReference type="PRINTS" id="PR00132">
    <property type="entry name" value="GLHYDRLASE2"/>
</dbReference>
<dbReference type="InterPro" id="IPR006103">
    <property type="entry name" value="Glyco_hydro_2_cat"/>
</dbReference>
<keyword evidence="3" id="KW-0326">Glycosidase</keyword>
<accession>A0A7H9ANQ8</accession>
<dbReference type="PANTHER" id="PTHR42732:SF1">
    <property type="entry name" value="BETA-MANNOSIDASE"/>
    <property type="match status" value="1"/>
</dbReference>
<feature type="domain" description="Glycoside hydrolase family 2" evidence="8">
    <location>
        <begin position="692"/>
        <end position="793"/>
    </location>
</feature>
<dbReference type="InterPro" id="IPR051913">
    <property type="entry name" value="GH2_Domain-Containing"/>
</dbReference>
<gene>
    <name evidence="9" type="ORF">HYG79_06865</name>
</gene>
<dbReference type="GO" id="GO:0004553">
    <property type="term" value="F:hydrolase activity, hydrolyzing O-glycosyl compounds"/>
    <property type="evidence" value="ECO:0007669"/>
    <property type="project" value="InterPro"/>
</dbReference>
<feature type="domain" description="Glycosyl hydrolases family 2 sugar binding" evidence="6">
    <location>
        <begin position="49"/>
        <end position="181"/>
    </location>
</feature>
<dbReference type="Pfam" id="PF00703">
    <property type="entry name" value="Glyco_hydro_2"/>
    <property type="match status" value="1"/>
</dbReference>
<feature type="domain" description="Glycoside hydrolase family 2 immunoglobulin-like beta-sandwich" evidence="4">
    <location>
        <begin position="193"/>
        <end position="291"/>
    </location>
</feature>
<dbReference type="InterPro" id="IPR032311">
    <property type="entry name" value="DUF4982"/>
</dbReference>
<dbReference type="Gene3D" id="2.60.120.260">
    <property type="entry name" value="Galactose-binding domain-like"/>
    <property type="match status" value="1"/>
</dbReference>
<dbReference type="RefSeq" id="WP_179241372.1">
    <property type="nucleotide sequence ID" value="NZ_CP058595.1"/>
</dbReference>
<dbReference type="InterPro" id="IPR036156">
    <property type="entry name" value="Beta-gal/glucu_dom_sf"/>
</dbReference>
<evidence type="ECO:0000259" key="4">
    <source>
        <dbReference type="Pfam" id="PF00703"/>
    </source>
</evidence>
<dbReference type="Pfam" id="PF02837">
    <property type="entry name" value="Glyco_hydro_2_N"/>
    <property type="match status" value="1"/>
</dbReference>
<dbReference type="SUPFAM" id="SSF49303">
    <property type="entry name" value="beta-Galactosidase/glucuronidase domain"/>
    <property type="match status" value="1"/>
</dbReference>
<dbReference type="Proteomes" id="UP000509302">
    <property type="component" value="Chromosome"/>
</dbReference>
<evidence type="ECO:0000259" key="5">
    <source>
        <dbReference type="Pfam" id="PF02836"/>
    </source>
</evidence>
<evidence type="ECO:0000259" key="6">
    <source>
        <dbReference type="Pfam" id="PF02837"/>
    </source>
</evidence>
<evidence type="ECO:0000313" key="9">
    <source>
        <dbReference type="EMBL" id="QLG45082.1"/>
    </source>
</evidence>
<name>A0A7H9ANQ8_9FLAO</name>
<dbReference type="SUPFAM" id="SSF51445">
    <property type="entry name" value="(Trans)glycosidases"/>
    <property type="match status" value="1"/>
</dbReference>
<sequence>MKKYILISFQLVVITLIGQQTFEPISMDMDWKFHKGGAYGAEQPTFDDTEWRNIDVPHDWSIENLEGSDSPFASDAHTQVNGGFTTGGTGWYRKRFTPSWETSDKLTIIQFDGVYMNSEVYINGIKLGTRPYGYTTFQFDLTPHLVYGEENIIAVKVKNFGENSRWYSGSGIYRHVWMITKNKSHIKPWGVYITTPEISKRSAKVVVNLDIVANEKNEYTLETIIVDEEGVEVAKVSSQTSDTATGAIVQNVDIKNPKLWSLEYPHQYTAVTELKVGSAIVDRVKTMFGVRSISFDVENGFQLNGQKVLLKGGCIHHDNGPLGAKSLDRAEERKVELLKASGYNALRLAHNPPSQKLLEVCDRLGILVIDEAFDIWEVAKNPEDYHLFFEDWWKKDVHNMVVRDRNHPSIILWSMGNEIPERGTAKGVETAKKIGDYIKSLDATRPTTAAVNGLAPDKDPYFAALDVSGYNYAVGGDHNKETIYADDHKRIPTRIMYGAESYPLEAFGSWMDVLEHPYVIGDFVWTAWDYIGEAGIGWMGYPQKSNFYPWNLAYNGDFDICGWKRPQSHYRDALWKENQLSVFVQSPEPSFPDSNKDLADWSKWHWYDVVEHWNWQAFEGQTLAVDVYSSCDEVELFLNGKSLGKKATNKSTEFKTTFKVPYVAGSLKAIGYEGRKKVKTIELKTAGTPVSIKASADRTEINANGQDLSYITFELLDKDGVRNFLADDMLDFKIEGPGEIVAVANANPRSLESYTAHQRKAWRGRCMVIIKSTSISGDIKLTASSKNLKGSEVLISSISKKKPSK</sequence>
<evidence type="ECO:0000256" key="3">
    <source>
        <dbReference type="ARBA" id="ARBA00023295"/>
    </source>
</evidence>
<evidence type="ECO:0000259" key="8">
    <source>
        <dbReference type="Pfam" id="PF18565"/>
    </source>
</evidence>
<dbReference type="InterPro" id="IPR006101">
    <property type="entry name" value="Glyco_hydro_2"/>
</dbReference>
<feature type="domain" description="Glycoside hydrolase family 2 catalytic" evidence="5">
    <location>
        <begin position="300"/>
        <end position="457"/>
    </location>
</feature>
<dbReference type="InterPro" id="IPR017853">
    <property type="entry name" value="GH"/>
</dbReference>